<keyword evidence="3" id="KW-0808">Transferase</keyword>
<dbReference type="Pfam" id="PF00198">
    <property type="entry name" value="2-oxoacid_dh"/>
    <property type="match status" value="1"/>
</dbReference>
<feature type="transmembrane region" description="Helical" evidence="1">
    <location>
        <begin position="89"/>
        <end position="111"/>
    </location>
</feature>
<dbReference type="InterPro" id="IPR023213">
    <property type="entry name" value="CAT-like_dom_sf"/>
</dbReference>
<gene>
    <name evidence="3" type="ORF">Tci_006494</name>
</gene>
<dbReference type="SUPFAM" id="SSF52777">
    <property type="entry name" value="CoA-dependent acyltransferases"/>
    <property type="match status" value="1"/>
</dbReference>
<evidence type="ECO:0000256" key="1">
    <source>
        <dbReference type="SAM" id="Phobius"/>
    </source>
</evidence>
<keyword evidence="1" id="KW-0472">Membrane</keyword>
<dbReference type="EMBL" id="BKCJ010000585">
    <property type="protein sequence ID" value="GEU34516.1"/>
    <property type="molecule type" value="Genomic_DNA"/>
</dbReference>
<dbReference type="AlphaFoldDB" id="A0A6L2JCA4"/>
<evidence type="ECO:0000259" key="2">
    <source>
        <dbReference type="Pfam" id="PF00198"/>
    </source>
</evidence>
<name>A0A6L2JCA4_TANCI</name>
<sequence>MDSVVRDDGVVEMVMWCVAEMMMAAVGDDGVVWQWELVEKARSKQLRLHEYNSGTTTLSNVCMFGVDHFDDNLPPGQGAIKKREHGLKFYCTILTHLCVVVGSILATRVTLRPDLLLN</sequence>
<reference evidence="3" key="1">
    <citation type="journal article" date="2019" name="Sci. Rep.">
        <title>Draft genome of Tanacetum cinerariifolium, the natural source of mosquito coil.</title>
        <authorList>
            <person name="Yamashiro T."/>
            <person name="Shiraishi A."/>
            <person name="Satake H."/>
            <person name="Nakayama K."/>
        </authorList>
    </citation>
    <scope>NUCLEOTIDE SEQUENCE</scope>
</reference>
<dbReference type="Gene3D" id="3.30.559.10">
    <property type="entry name" value="Chloramphenicol acetyltransferase-like domain"/>
    <property type="match status" value="1"/>
</dbReference>
<feature type="domain" description="2-oxoacid dehydrogenase acyltransferase catalytic" evidence="2">
    <location>
        <begin position="36"/>
        <end position="80"/>
    </location>
</feature>
<comment type="caution">
    <text evidence="3">The sequence shown here is derived from an EMBL/GenBank/DDBJ whole genome shotgun (WGS) entry which is preliminary data.</text>
</comment>
<dbReference type="GO" id="GO:0016746">
    <property type="term" value="F:acyltransferase activity"/>
    <property type="evidence" value="ECO:0007669"/>
    <property type="project" value="InterPro"/>
</dbReference>
<evidence type="ECO:0000313" key="3">
    <source>
        <dbReference type="EMBL" id="GEU34516.1"/>
    </source>
</evidence>
<dbReference type="InterPro" id="IPR001078">
    <property type="entry name" value="2-oxoacid_DH_actylTfrase"/>
</dbReference>
<keyword evidence="3" id="KW-0670">Pyruvate</keyword>
<keyword evidence="1" id="KW-0812">Transmembrane</keyword>
<organism evidence="3">
    <name type="scientific">Tanacetum cinerariifolium</name>
    <name type="common">Dalmatian daisy</name>
    <name type="synonym">Chrysanthemum cinerariifolium</name>
    <dbReference type="NCBI Taxonomy" id="118510"/>
    <lineage>
        <taxon>Eukaryota</taxon>
        <taxon>Viridiplantae</taxon>
        <taxon>Streptophyta</taxon>
        <taxon>Embryophyta</taxon>
        <taxon>Tracheophyta</taxon>
        <taxon>Spermatophyta</taxon>
        <taxon>Magnoliopsida</taxon>
        <taxon>eudicotyledons</taxon>
        <taxon>Gunneridae</taxon>
        <taxon>Pentapetalae</taxon>
        <taxon>asterids</taxon>
        <taxon>campanulids</taxon>
        <taxon>Asterales</taxon>
        <taxon>Asteraceae</taxon>
        <taxon>Asteroideae</taxon>
        <taxon>Anthemideae</taxon>
        <taxon>Anthemidinae</taxon>
        <taxon>Tanacetum</taxon>
    </lineage>
</organism>
<accession>A0A6L2JCA4</accession>
<keyword evidence="1" id="KW-1133">Transmembrane helix</keyword>
<proteinExistence type="predicted"/>
<protein>
    <submittedName>
        <fullName evidence="3">Dihydrolipoyllysine-residue acetyltransferase component 4 of pyruvate dehydrogenase complex, chloroplastic</fullName>
    </submittedName>
</protein>